<evidence type="ECO:0000256" key="16">
    <source>
        <dbReference type="SAM" id="MobiDB-lite"/>
    </source>
</evidence>
<evidence type="ECO:0000313" key="18">
    <source>
        <dbReference type="EMBL" id="AWW36099.1"/>
    </source>
</evidence>
<keyword evidence="9" id="KW-0460">Magnesium</keyword>
<sequence>MDPSAGAVRRRGDGVSRRAIRSRSAVESLDRALLAVVGDCGASRAMLYSFPPAGDALWLEAMTGAPREMCLPWTRVGLSEPIPVADAVRGGELVWVADMEEMARRYPRSSLVLPYAFAMAAAPLTAEGTAVGGLVLLWPASHPPWLSDDERKALDKGCRRLGHLLRQVAVSDGPAPPDEPRLLPHPLCARGAPAGAGELSAFIARLPGAACALDLTGRFTFVTPEAARLLGADAAELVGALPWAALPWMDVPEAEDRYRAALVSEQPTTFTAVRPPDTPLLFELYPDPSGISVRITPGGPRPERPAAPDRPPAHPAATVDEPLKTGPGRAGLLYHLVYLAASLTEAVGVQDVVKQAADQLMPALGASAMALMAPQDGRLRILGHRGYDAGLMALFDDLPLTADTPAVRVLDTCAPQFFADFGELEEAYPGVVHLDDKVSWAFLPLIASGRAVGSLVLAYDRPQRFPPTERAVLTALVGLVGQALERGRLYDTQYTVAHHLQAALLPRYLPAPPGLRIAARYRPAGHGLEVGGDFYDLILLDGTTAAAAIGDVQGHDIEAAALMGQVRTAVHGHATAAALPGDVLATTNRLLVDLDPGRFASCLYAHLDLVAQSVCLASAGHPPAVLRHTDGRTEVLRIPPGLLLGIERCADYPAVEYPLPPGSVLVLYTDGLVEQPGLDPDDAVTALAECVARADPGDLDAMADHLIGRTGDPVDDIALLLIGVGRPGA</sequence>
<dbReference type="Gene3D" id="3.30.450.20">
    <property type="entry name" value="PAS domain"/>
    <property type="match status" value="1"/>
</dbReference>
<dbReference type="SUPFAM" id="SSF55785">
    <property type="entry name" value="PYP-like sensor domain (PAS domain)"/>
    <property type="match status" value="1"/>
</dbReference>
<dbReference type="InterPro" id="IPR001932">
    <property type="entry name" value="PPM-type_phosphatase-like_dom"/>
</dbReference>
<dbReference type="PANTHER" id="PTHR43156">
    <property type="entry name" value="STAGE II SPORULATION PROTEIN E-RELATED"/>
    <property type="match status" value="1"/>
</dbReference>
<keyword evidence="19" id="KW-1185">Reference proteome</keyword>
<dbReference type="InterPro" id="IPR003018">
    <property type="entry name" value="GAF"/>
</dbReference>
<dbReference type="SMART" id="SM00091">
    <property type="entry name" value="PAS"/>
    <property type="match status" value="1"/>
</dbReference>
<dbReference type="InterPro" id="IPR035965">
    <property type="entry name" value="PAS-like_dom_sf"/>
</dbReference>
<dbReference type="PANTHER" id="PTHR43156:SF2">
    <property type="entry name" value="STAGE II SPORULATION PROTEIN E"/>
    <property type="match status" value="1"/>
</dbReference>
<comment type="catalytic activity">
    <reaction evidence="12">
        <text>O-phospho-L-seryl-[protein] + H2O = L-seryl-[protein] + phosphate</text>
        <dbReference type="Rhea" id="RHEA:20629"/>
        <dbReference type="Rhea" id="RHEA-COMP:9863"/>
        <dbReference type="Rhea" id="RHEA-COMP:11604"/>
        <dbReference type="ChEBI" id="CHEBI:15377"/>
        <dbReference type="ChEBI" id="CHEBI:29999"/>
        <dbReference type="ChEBI" id="CHEBI:43474"/>
        <dbReference type="ChEBI" id="CHEBI:83421"/>
        <dbReference type="EC" id="3.1.3.16"/>
    </reaction>
</comment>
<dbReference type="SMART" id="SM00065">
    <property type="entry name" value="GAF"/>
    <property type="match status" value="1"/>
</dbReference>
<dbReference type="Pfam" id="PF13185">
    <property type="entry name" value="GAF_2"/>
    <property type="match status" value="1"/>
</dbReference>
<evidence type="ECO:0000256" key="3">
    <source>
        <dbReference type="ARBA" id="ARBA00022679"/>
    </source>
</evidence>
<evidence type="ECO:0000256" key="5">
    <source>
        <dbReference type="ARBA" id="ARBA00022741"/>
    </source>
</evidence>
<dbReference type="Proteomes" id="UP000249616">
    <property type="component" value="Chromosome"/>
</dbReference>
<dbReference type="GO" id="GO:0005524">
    <property type="term" value="F:ATP binding"/>
    <property type="evidence" value="ECO:0007669"/>
    <property type="project" value="UniProtKB-KW"/>
</dbReference>
<evidence type="ECO:0000256" key="15">
    <source>
        <dbReference type="ARBA" id="ARBA00081350"/>
    </source>
</evidence>
<dbReference type="GO" id="GO:0016301">
    <property type="term" value="F:kinase activity"/>
    <property type="evidence" value="ECO:0007669"/>
    <property type="project" value="UniProtKB-KW"/>
</dbReference>
<evidence type="ECO:0000313" key="19">
    <source>
        <dbReference type="Proteomes" id="UP000249616"/>
    </source>
</evidence>
<reference evidence="18 19" key="1">
    <citation type="journal article" date="2019" name="Int. J. Syst. Evol. Microbiol.">
        <title>Streptomyces cadmiisoli sp. nov., a novel actinomycete isolated from cadmium-contaminated soil.</title>
        <authorList>
            <person name="Li K."/>
            <person name="Tang X."/>
            <person name="Zhao J."/>
            <person name="Guo Y."/>
            <person name="Tang Y."/>
            <person name="Gao J."/>
        </authorList>
    </citation>
    <scope>NUCLEOTIDE SEQUENCE [LARGE SCALE GENOMIC DNA]</scope>
    <source>
        <strain evidence="18 19">ZFG47</strain>
    </source>
</reference>
<dbReference type="PROSITE" id="PS50112">
    <property type="entry name" value="PAS"/>
    <property type="match status" value="1"/>
</dbReference>
<keyword evidence="4" id="KW-0479">Metal-binding</keyword>
<dbReference type="SUPFAM" id="SSF55781">
    <property type="entry name" value="GAF domain-like"/>
    <property type="match status" value="2"/>
</dbReference>
<protein>
    <recommendedName>
        <fullName evidence="1">protein-serine/threonine phosphatase</fullName>
        <ecNumber evidence="1">3.1.3.16</ecNumber>
    </recommendedName>
    <alternativeName>
        <fullName evidence="15">Protein-serine/threonine phosphatase</fullName>
    </alternativeName>
    <alternativeName>
        <fullName evidence="14">Serine/threonine-protein kinase</fullName>
    </alternativeName>
</protein>
<accession>A0A2Z4ITT4</accession>
<dbReference type="InterPro" id="IPR029016">
    <property type="entry name" value="GAF-like_dom_sf"/>
</dbReference>
<keyword evidence="11" id="KW-0464">Manganese</keyword>
<feature type="domain" description="PAS" evidence="17">
    <location>
        <begin position="195"/>
        <end position="239"/>
    </location>
</feature>
<evidence type="ECO:0000256" key="13">
    <source>
        <dbReference type="ARBA" id="ARBA00056274"/>
    </source>
</evidence>
<dbReference type="EMBL" id="CP030073">
    <property type="protein sequence ID" value="AWW36099.1"/>
    <property type="molecule type" value="Genomic_DNA"/>
</dbReference>
<dbReference type="CDD" id="cd00130">
    <property type="entry name" value="PAS"/>
    <property type="match status" value="1"/>
</dbReference>
<keyword evidence="7" id="KW-0378">Hydrolase</keyword>
<evidence type="ECO:0000256" key="8">
    <source>
        <dbReference type="ARBA" id="ARBA00022840"/>
    </source>
</evidence>
<evidence type="ECO:0000256" key="10">
    <source>
        <dbReference type="ARBA" id="ARBA00022912"/>
    </source>
</evidence>
<evidence type="ECO:0000256" key="12">
    <source>
        <dbReference type="ARBA" id="ARBA00047761"/>
    </source>
</evidence>
<proteinExistence type="predicted"/>
<dbReference type="FunFam" id="3.60.40.10:FF:000005">
    <property type="entry name" value="Serine/threonine protein phosphatase"/>
    <property type="match status" value="1"/>
</dbReference>
<evidence type="ECO:0000256" key="4">
    <source>
        <dbReference type="ARBA" id="ARBA00022723"/>
    </source>
</evidence>
<dbReference type="GO" id="GO:0046872">
    <property type="term" value="F:metal ion binding"/>
    <property type="evidence" value="ECO:0007669"/>
    <property type="project" value="UniProtKB-KW"/>
</dbReference>
<gene>
    <name evidence="18" type="ORF">DN051_05145</name>
</gene>
<dbReference type="Pfam" id="PF08448">
    <property type="entry name" value="PAS_4"/>
    <property type="match status" value="1"/>
</dbReference>
<keyword evidence="8" id="KW-0067">ATP-binding</keyword>
<evidence type="ECO:0000256" key="9">
    <source>
        <dbReference type="ARBA" id="ARBA00022842"/>
    </source>
</evidence>
<dbReference type="AlphaFoldDB" id="A0A2Z4ITT4"/>
<keyword evidence="6" id="KW-0418">Kinase</keyword>
<dbReference type="KEGG" id="scad:DN051_05145"/>
<dbReference type="SMART" id="SM00331">
    <property type="entry name" value="PP2C_SIG"/>
    <property type="match status" value="1"/>
</dbReference>
<keyword evidence="10" id="KW-0904">Protein phosphatase</keyword>
<dbReference type="Gene3D" id="3.30.450.40">
    <property type="match status" value="2"/>
</dbReference>
<evidence type="ECO:0000259" key="17">
    <source>
        <dbReference type="PROSITE" id="PS50112"/>
    </source>
</evidence>
<dbReference type="Gene3D" id="3.60.40.10">
    <property type="entry name" value="PPM-type phosphatase domain"/>
    <property type="match status" value="1"/>
</dbReference>
<dbReference type="InterPro" id="IPR013656">
    <property type="entry name" value="PAS_4"/>
</dbReference>
<evidence type="ECO:0000256" key="14">
    <source>
        <dbReference type="ARBA" id="ARBA00075117"/>
    </source>
</evidence>
<organism evidence="18 19">
    <name type="scientific">Streptomyces cadmiisoli</name>
    <dbReference type="NCBI Taxonomy" id="2184053"/>
    <lineage>
        <taxon>Bacteria</taxon>
        <taxon>Bacillati</taxon>
        <taxon>Actinomycetota</taxon>
        <taxon>Actinomycetes</taxon>
        <taxon>Kitasatosporales</taxon>
        <taxon>Streptomycetaceae</taxon>
        <taxon>Streptomyces</taxon>
        <taxon>Streptomyces aurantiacus group</taxon>
    </lineage>
</organism>
<evidence type="ECO:0000256" key="1">
    <source>
        <dbReference type="ARBA" id="ARBA00013081"/>
    </source>
</evidence>
<evidence type="ECO:0000256" key="7">
    <source>
        <dbReference type="ARBA" id="ARBA00022801"/>
    </source>
</evidence>
<evidence type="ECO:0000256" key="11">
    <source>
        <dbReference type="ARBA" id="ARBA00023211"/>
    </source>
</evidence>
<dbReference type="InterPro" id="IPR052016">
    <property type="entry name" value="Bact_Sigma-Reg"/>
</dbReference>
<dbReference type="EC" id="3.1.3.16" evidence="1"/>
<keyword evidence="3" id="KW-0808">Transferase</keyword>
<comment type="function">
    <text evidence="13">Primarily acts as an independent SigF regulator that is sensitive to the osmosensory signal, mediating the cross talk of PknD with the SigF regulon. Possesses both phosphatase and kinase activities. The kinase domain functions as a classic anti-sigma factor-like kinase to phosphorylate the anti-anti-sigma factor domain at the canonical regulatory site, and the phosphatase domain antagonizes this activity.</text>
</comment>
<dbReference type="InterPro" id="IPR000014">
    <property type="entry name" value="PAS"/>
</dbReference>
<keyword evidence="5" id="KW-0547">Nucleotide-binding</keyword>
<evidence type="ECO:0000256" key="2">
    <source>
        <dbReference type="ARBA" id="ARBA00022553"/>
    </source>
</evidence>
<keyword evidence="2" id="KW-0597">Phosphoprotein</keyword>
<feature type="region of interest" description="Disordered" evidence="16">
    <location>
        <begin position="295"/>
        <end position="324"/>
    </location>
</feature>
<dbReference type="InterPro" id="IPR036457">
    <property type="entry name" value="PPM-type-like_dom_sf"/>
</dbReference>
<dbReference type="Pfam" id="PF07228">
    <property type="entry name" value="SpoIIE"/>
    <property type="match status" value="1"/>
</dbReference>
<dbReference type="GO" id="GO:0004722">
    <property type="term" value="F:protein serine/threonine phosphatase activity"/>
    <property type="evidence" value="ECO:0007669"/>
    <property type="project" value="UniProtKB-EC"/>
</dbReference>
<name>A0A2Z4ITT4_9ACTN</name>
<dbReference type="SUPFAM" id="SSF81606">
    <property type="entry name" value="PP2C-like"/>
    <property type="match status" value="1"/>
</dbReference>
<evidence type="ECO:0000256" key="6">
    <source>
        <dbReference type="ARBA" id="ARBA00022777"/>
    </source>
</evidence>